<evidence type="ECO:0000313" key="2">
    <source>
        <dbReference type="EMBL" id="MFC7667567.1"/>
    </source>
</evidence>
<keyword evidence="3" id="KW-1185">Reference proteome</keyword>
<dbReference type="RefSeq" id="WP_380202193.1">
    <property type="nucleotide sequence ID" value="NZ_JBHTEK010000001.1"/>
</dbReference>
<evidence type="ECO:0000256" key="1">
    <source>
        <dbReference type="SAM" id="MobiDB-lite"/>
    </source>
</evidence>
<gene>
    <name evidence="2" type="ORF">ACFQT0_09340</name>
</gene>
<name>A0ABW2U5C0_9BACT</name>
<protein>
    <submittedName>
        <fullName evidence="2">Uncharacterized protein</fullName>
    </submittedName>
</protein>
<comment type="caution">
    <text evidence="2">The sequence shown here is derived from an EMBL/GenBank/DDBJ whole genome shotgun (WGS) entry which is preliminary data.</text>
</comment>
<feature type="region of interest" description="Disordered" evidence="1">
    <location>
        <begin position="1"/>
        <end position="23"/>
    </location>
</feature>
<reference evidence="3" key="1">
    <citation type="journal article" date="2019" name="Int. J. Syst. Evol. Microbiol.">
        <title>The Global Catalogue of Microorganisms (GCM) 10K type strain sequencing project: providing services to taxonomists for standard genome sequencing and annotation.</title>
        <authorList>
            <consortium name="The Broad Institute Genomics Platform"/>
            <consortium name="The Broad Institute Genome Sequencing Center for Infectious Disease"/>
            <person name="Wu L."/>
            <person name="Ma J."/>
        </authorList>
    </citation>
    <scope>NUCLEOTIDE SEQUENCE [LARGE SCALE GENOMIC DNA]</scope>
    <source>
        <strain evidence="3">JCM 19635</strain>
    </source>
</reference>
<dbReference type="EMBL" id="JBHTEK010000001">
    <property type="protein sequence ID" value="MFC7667567.1"/>
    <property type="molecule type" value="Genomic_DNA"/>
</dbReference>
<dbReference type="Proteomes" id="UP001596513">
    <property type="component" value="Unassembled WGS sequence"/>
</dbReference>
<evidence type="ECO:0000313" key="3">
    <source>
        <dbReference type="Proteomes" id="UP001596513"/>
    </source>
</evidence>
<proteinExistence type="predicted"/>
<accession>A0ABW2U5C0</accession>
<feature type="region of interest" description="Disordered" evidence="1">
    <location>
        <begin position="77"/>
        <end position="101"/>
    </location>
</feature>
<sequence>MHDTGSSTHEGWGPTGKIGPHEVERLLDPQGGRAAKVAVSIPSPFARMHLVETALRFVGQGGGTRIRCTTTRQPFLGRVGNGVQLPPAQAGQPAPPNPGLA</sequence>
<organism evidence="2 3">
    <name type="scientific">Hymenobacter humi</name>
    <dbReference type="NCBI Taxonomy" id="1411620"/>
    <lineage>
        <taxon>Bacteria</taxon>
        <taxon>Pseudomonadati</taxon>
        <taxon>Bacteroidota</taxon>
        <taxon>Cytophagia</taxon>
        <taxon>Cytophagales</taxon>
        <taxon>Hymenobacteraceae</taxon>
        <taxon>Hymenobacter</taxon>
    </lineage>
</organism>